<proteinExistence type="predicted"/>
<dbReference type="Gene3D" id="3.60.10.10">
    <property type="entry name" value="Endonuclease/exonuclease/phosphatase"/>
    <property type="match status" value="1"/>
</dbReference>
<dbReference type="Proteomes" id="UP001314205">
    <property type="component" value="Unassembled WGS sequence"/>
</dbReference>
<evidence type="ECO:0000313" key="1">
    <source>
        <dbReference type="EMBL" id="CAK1585735.1"/>
    </source>
</evidence>
<dbReference type="EMBL" id="CAVLGL010000079">
    <property type="protein sequence ID" value="CAK1585735.1"/>
    <property type="molecule type" value="Genomic_DNA"/>
</dbReference>
<comment type="caution">
    <text evidence="1">The sequence shown here is derived from an EMBL/GenBank/DDBJ whole genome shotgun (WGS) entry which is preliminary data.</text>
</comment>
<accession>A0AAV1KSI0</accession>
<sequence length="142" mass="15945">MEALLYIKLTLANMLDQPYTFSGPGGESNVDLTLTTGDVYLANWPEREEVSASDHNVITYTAKISRLTTRAAPVREPPRFRDRGVDWNRFQAIIKLRMGWLHVEKPAALLAEEFSGVIIRFAGEGLGELRPRGLEGVRMVDD</sequence>
<name>A0AAV1KSI0_9NEOP</name>
<dbReference type="InterPro" id="IPR036691">
    <property type="entry name" value="Endo/exonu/phosph_ase_sf"/>
</dbReference>
<dbReference type="AlphaFoldDB" id="A0AAV1KSI0"/>
<evidence type="ECO:0000313" key="2">
    <source>
        <dbReference type="Proteomes" id="UP001314205"/>
    </source>
</evidence>
<organism evidence="1 2">
    <name type="scientific">Parnassius mnemosyne</name>
    <name type="common">clouded apollo</name>
    <dbReference type="NCBI Taxonomy" id="213953"/>
    <lineage>
        <taxon>Eukaryota</taxon>
        <taxon>Metazoa</taxon>
        <taxon>Ecdysozoa</taxon>
        <taxon>Arthropoda</taxon>
        <taxon>Hexapoda</taxon>
        <taxon>Insecta</taxon>
        <taxon>Pterygota</taxon>
        <taxon>Neoptera</taxon>
        <taxon>Endopterygota</taxon>
        <taxon>Lepidoptera</taxon>
        <taxon>Glossata</taxon>
        <taxon>Ditrysia</taxon>
        <taxon>Papilionoidea</taxon>
        <taxon>Papilionidae</taxon>
        <taxon>Parnassiinae</taxon>
        <taxon>Parnassini</taxon>
        <taxon>Parnassius</taxon>
        <taxon>Driopa</taxon>
    </lineage>
</organism>
<gene>
    <name evidence="1" type="ORF">PARMNEM_LOCUS6776</name>
</gene>
<protein>
    <submittedName>
        <fullName evidence="1">Uncharacterized protein</fullName>
    </submittedName>
</protein>
<reference evidence="1 2" key="1">
    <citation type="submission" date="2023-11" db="EMBL/GenBank/DDBJ databases">
        <authorList>
            <person name="Hedman E."/>
            <person name="Englund M."/>
            <person name="Stromberg M."/>
            <person name="Nyberg Akerstrom W."/>
            <person name="Nylinder S."/>
            <person name="Jareborg N."/>
            <person name="Kallberg Y."/>
            <person name="Kronander E."/>
        </authorList>
    </citation>
    <scope>NUCLEOTIDE SEQUENCE [LARGE SCALE GENOMIC DNA]</scope>
</reference>
<keyword evidence="2" id="KW-1185">Reference proteome</keyword>